<evidence type="ECO:0000256" key="1">
    <source>
        <dbReference type="ARBA" id="ARBA00004502"/>
    </source>
</evidence>
<evidence type="ECO:0000313" key="5">
    <source>
        <dbReference type="EMBL" id="PRT53319.1"/>
    </source>
</evidence>
<evidence type="ECO:0000256" key="2">
    <source>
        <dbReference type="ARBA" id="ARBA00022677"/>
    </source>
</evidence>
<dbReference type="RefSeq" id="XP_024663265.1">
    <property type="nucleotide sequence ID" value="XM_024807497.1"/>
</dbReference>
<dbReference type="Pfam" id="PF08240">
    <property type="entry name" value="ADH_N"/>
    <property type="match status" value="1"/>
</dbReference>
<dbReference type="GO" id="GO:0016491">
    <property type="term" value="F:oxidoreductase activity"/>
    <property type="evidence" value="ECO:0007669"/>
    <property type="project" value="InterPro"/>
</dbReference>
<dbReference type="SUPFAM" id="SSF51735">
    <property type="entry name" value="NAD(P)-binding Rossmann-fold domains"/>
    <property type="match status" value="1"/>
</dbReference>
<dbReference type="InterPro" id="IPR050700">
    <property type="entry name" value="YIM1/Zinc_Alcohol_DH_Fams"/>
</dbReference>
<accession>A0A2T0FED4</accession>
<organism evidence="5 6">
    <name type="scientific">Wickerhamiella sorbophila</name>
    <dbReference type="NCBI Taxonomy" id="45607"/>
    <lineage>
        <taxon>Eukaryota</taxon>
        <taxon>Fungi</taxon>
        <taxon>Dikarya</taxon>
        <taxon>Ascomycota</taxon>
        <taxon>Saccharomycotina</taxon>
        <taxon>Dipodascomycetes</taxon>
        <taxon>Dipodascales</taxon>
        <taxon>Trichomonascaceae</taxon>
        <taxon>Wickerhamiella</taxon>
    </lineage>
</organism>
<gene>
    <name evidence="5" type="ORF">B9G98_00939</name>
</gene>
<protein>
    <submittedName>
        <fullName evidence="5">Protein YIM1</fullName>
    </submittedName>
</protein>
<dbReference type="STRING" id="45607.A0A2T0FED4"/>
<sequence length="335" mass="35842">MGVNSKIIHSSATAHLSLAEKPIPIPPSPDCVVVESYAIAVNPVDVKVFAKLPFGVPLGSDYAGVVRHIGSDVQNFSVGDRVSGCLTTIPGSRFVGSYSVVNVKKDAIGVIPQQFSPIEAAAAPVTLGTAWRLTKYAEVRPDSRVLVLGGATSVGTFVIQLLKQKYNVAEVVATCSSKSSEYVKSFGADRTIDYNGDLRASLLESVKDGKYTSIIDTVGDGPVGWIANKLVEKPKSKYNFLSCAGTAPPGDSYGMLHLLTSLPRISGRTMFGRLWGIKYSMVAVGREDWTETLKFLDTGADIKVPVDSVTPYNEALKAVERLKNVGARGKLVIEF</sequence>
<proteinExistence type="inferred from homology"/>
<keyword evidence="6" id="KW-1185">Reference proteome</keyword>
<comment type="similarity">
    <text evidence="3">Belongs to the YIM1 family.</text>
</comment>
<evidence type="ECO:0000313" key="6">
    <source>
        <dbReference type="Proteomes" id="UP000238350"/>
    </source>
</evidence>
<dbReference type="GeneID" id="36514688"/>
<dbReference type="OrthoDB" id="3509362at2759"/>
<reference evidence="5 6" key="1">
    <citation type="submission" date="2017-04" db="EMBL/GenBank/DDBJ databases">
        <title>Genome sequencing of [Candida] sorbophila.</title>
        <authorList>
            <person name="Ahn J.O."/>
        </authorList>
    </citation>
    <scope>NUCLEOTIDE SEQUENCE [LARGE SCALE GENOMIC DNA]</scope>
    <source>
        <strain evidence="5 6">DS02</strain>
    </source>
</reference>
<evidence type="ECO:0000256" key="3">
    <source>
        <dbReference type="ARBA" id="ARBA00038249"/>
    </source>
</evidence>
<dbReference type="PANTHER" id="PTHR11695">
    <property type="entry name" value="ALCOHOL DEHYDROGENASE RELATED"/>
    <property type="match status" value="1"/>
</dbReference>
<evidence type="ECO:0000259" key="4">
    <source>
        <dbReference type="SMART" id="SM00829"/>
    </source>
</evidence>
<dbReference type="AlphaFoldDB" id="A0A2T0FED4"/>
<dbReference type="InterPro" id="IPR020843">
    <property type="entry name" value="ER"/>
</dbReference>
<dbReference type="InterPro" id="IPR011032">
    <property type="entry name" value="GroES-like_sf"/>
</dbReference>
<dbReference type="SUPFAM" id="SSF50129">
    <property type="entry name" value="GroES-like"/>
    <property type="match status" value="1"/>
</dbReference>
<comment type="caution">
    <text evidence="5">The sequence shown here is derived from an EMBL/GenBank/DDBJ whole genome shotgun (WGS) entry which is preliminary data.</text>
</comment>
<dbReference type="PANTHER" id="PTHR11695:SF648">
    <property type="entry name" value="ZINC-BINDING OXIDOREDUCTASE"/>
    <property type="match status" value="1"/>
</dbReference>
<dbReference type="Gene3D" id="3.40.50.720">
    <property type="entry name" value="NAD(P)-binding Rossmann-like Domain"/>
    <property type="match status" value="1"/>
</dbReference>
<dbReference type="EMBL" id="NDIQ01000001">
    <property type="protein sequence ID" value="PRT53319.1"/>
    <property type="molecule type" value="Genomic_DNA"/>
</dbReference>
<comment type="subcellular location">
    <subcellularLocation>
        <location evidence="1">Lipid droplet</location>
    </subcellularLocation>
</comment>
<dbReference type="InterPro" id="IPR036291">
    <property type="entry name" value="NAD(P)-bd_dom_sf"/>
</dbReference>
<name>A0A2T0FED4_9ASCO</name>
<feature type="domain" description="Enoyl reductase (ER)" evidence="4">
    <location>
        <begin position="11"/>
        <end position="333"/>
    </location>
</feature>
<dbReference type="Pfam" id="PF00107">
    <property type="entry name" value="ADH_zinc_N"/>
    <property type="match status" value="1"/>
</dbReference>
<dbReference type="Proteomes" id="UP000238350">
    <property type="component" value="Unassembled WGS sequence"/>
</dbReference>
<keyword evidence="2" id="KW-0551">Lipid droplet</keyword>
<dbReference type="InterPro" id="IPR013154">
    <property type="entry name" value="ADH-like_N"/>
</dbReference>
<dbReference type="SMART" id="SM00829">
    <property type="entry name" value="PKS_ER"/>
    <property type="match status" value="1"/>
</dbReference>
<dbReference type="InterPro" id="IPR013149">
    <property type="entry name" value="ADH-like_C"/>
</dbReference>
<dbReference type="Gene3D" id="3.90.180.10">
    <property type="entry name" value="Medium-chain alcohol dehydrogenases, catalytic domain"/>
    <property type="match status" value="1"/>
</dbReference>
<dbReference type="GO" id="GO:0005811">
    <property type="term" value="C:lipid droplet"/>
    <property type="evidence" value="ECO:0007669"/>
    <property type="project" value="UniProtKB-SubCell"/>
</dbReference>